<proteinExistence type="predicted"/>
<dbReference type="Gene3D" id="6.10.140.2220">
    <property type="match status" value="1"/>
</dbReference>
<feature type="domain" description="MYND-type" evidence="9">
    <location>
        <begin position="540"/>
        <end position="580"/>
    </location>
</feature>
<feature type="region of interest" description="Disordered" evidence="8">
    <location>
        <begin position="99"/>
        <end position="136"/>
    </location>
</feature>
<dbReference type="PROSITE" id="PS50865">
    <property type="entry name" value="ZF_MYND_2"/>
    <property type="match status" value="1"/>
</dbReference>
<reference evidence="10 11" key="1">
    <citation type="submission" date="2015-04" db="EMBL/GenBank/DDBJ databases">
        <title>The draft genome sequence of Fusarium langsethiae, a T-2/HT-2 mycotoxin producer.</title>
        <authorList>
            <person name="Lysoe E."/>
            <person name="Divon H.H."/>
            <person name="Terzi V."/>
            <person name="Orru L."/>
            <person name="Lamontanara A."/>
            <person name="Kolseth A.-K."/>
            <person name="Frandsen R.J."/>
            <person name="Nielsen K."/>
            <person name="Thrane U."/>
        </authorList>
    </citation>
    <scope>NUCLEOTIDE SEQUENCE [LARGE SCALE GENOMIC DNA]</scope>
    <source>
        <strain evidence="10 11">Fl201059</strain>
    </source>
</reference>
<dbReference type="AlphaFoldDB" id="A0A0M9EYQ2"/>
<evidence type="ECO:0000256" key="8">
    <source>
        <dbReference type="SAM" id="MobiDB-lite"/>
    </source>
</evidence>
<evidence type="ECO:0000256" key="3">
    <source>
        <dbReference type="ARBA" id="ARBA00022833"/>
    </source>
</evidence>
<dbReference type="OrthoDB" id="6509908at2759"/>
<dbReference type="EMBL" id="JXCE01000060">
    <property type="protein sequence ID" value="KPA42619.1"/>
    <property type="molecule type" value="Genomic_DNA"/>
</dbReference>
<evidence type="ECO:0000256" key="5">
    <source>
        <dbReference type="ARBA" id="ARBA00023163"/>
    </source>
</evidence>
<accession>A0A0M9EYQ2</accession>
<comment type="caution">
    <text evidence="10">The sequence shown here is derived from an EMBL/GenBank/DDBJ whole genome shotgun (WGS) entry which is preliminary data.</text>
</comment>
<evidence type="ECO:0000256" key="1">
    <source>
        <dbReference type="ARBA" id="ARBA00022723"/>
    </source>
</evidence>
<dbReference type="InterPro" id="IPR002893">
    <property type="entry name" value="Znf_MYND"/>
</dbReference>
<keyword evidence="6" id="KW-0539">Nucleus</keyword>
<evidence type="ECO:0000256" key="7">
    <source>
        <dbReference type="PROSITE-ProRule" id="PRU00134"/>
    </source>
</evidence>
<evidence type="ECO:0000256" key="2">
    <source>
        <dbReference type="ARBA" id="ARBA00022771"/>
    </source>
</evidence>
<dbReference type="GO" id="GO:0008270">
    <property type="term" value="F:zinc ion binding"/>
    <property type="evidence" value="ECO:0007669"/>
    <property type="project" value="UniProtKB-KW"/>
</dbReference>
<keyword evidence="4" id="KW-0805">Transcription regulation</keyword>
<keyword evidence="3" id="KW-0862">Zinc</keyword>
<keyword evidence="2 7" id="KW-0863">Zinc-finger</keyword>
<dbReference type="PANTHER" id="PTHR47840">
    <property type="entry name" value="ZN(II)2CYS6 TRANSCRIPTION FACTOR (EUROFUNG)-RELATED"/>
    <property type="match status" value="1"/>
</dbReference>
<dbReference type="Proteomes" id="UP000037904">
    <property type="component" value="Unassembled WGS sequence"/>
</dbReference>
<dbReference type="Pfam" id="PF01753">
    <property type="entry name" value="zf-MYND"/>
    <property type="match status" value="1"/>
</dbReference>
<dbReference type="SUPFAM" id="SSF144232">
    <property type="entry name" value="HIT/MYND zinc finger-like"/>
    <property type="match status" value="1"/>
</dbReference>
<evidence type="ECO:0000313" key="10">
    <source>
        <dbReference type="EMBL" id="KPA42619.1"/>
    </source>
</evidence>
<name>A0A0M9EYQ2_FUSLA</name>
<evidence type="ECO:0000259" key="9">
    <source>
        <dbReference type="PROSITE" id="PS50865"/>
    </source>
</evidence>
<dbReference type="PANTHER" id="PTHR47840:SF1">
    <property type="entry name" value="ZN(II)2CYS6 TRANSCRIPTION FACTOR (EUROFUNG)"/>
    <property type="match status" value="1"/>
</dbReference>
<evidence type="ECO:0000313" key="11">
    <source>
        <dbReference type="Proteomes" id="UP000037904"/>
    </source>
</evidence>
<evidence type="ECO:0000256" key="4">
    <source>
        <dbReference type="ARBA" id="ARBA00023015"/>
    </source>
</evidence>
<gene>
    <name evidence="10" type="ORF">FLAG1_04480</name>
</gene>
<dbReference type="CDD" id="cd12148">
    <property type="entry name" value="fungal_TF_MHR"/>
    <property type="match status" value="1"/>
</dbReference>
<protein>
    <recommendedName>
        <fullName evidence="9">MYND-type domain-containing protein</fullName>
    </recommendedName>
</protein>
<keyword evidence="5" id="KW-0804">Transcription</keyword>
<organism evidence="10 11">
    <name type="scientific">Fusarium langsethiae</name>
    <dbReference type="NCBI Taxonomy" id="179993"/>
    <lineage>
        <taxon>Eukaryota</taxon>
        <taxon>Fungi</taxon>
        <taxon>Dikarya</taxon>
        <taxon>Ascomycota</taxon>
        <taxon>Pezizomycotina</taxon>
        <taxon>Sordariomycetes</taxon>
        <taxon>Hypocreomycetidae</taxon>
        <taxon>Hypocreales</taxon>
        <taxon>Nectriaceae</taxon>
        <taxon>Fusarium</taxon>
    </lineage>
</organism>
<sequence length="769" mass="86241">MTASDSLLHHQAIQCSRSRILSPNIVTIDYDSEQRAAQNVVVENSQQIHPPQQSCDEKDRIIQELNQFVTQVESRMVEMQESIRILTSQLDKCDVAGSAYSPKSPHQQEEVHATTEDSRIQSLRETPADEYVSGTPESQLELIPDDLILNPQTLVRILDYSGQLLQSLMLWPFAIIHDNQEDRGVFCTHDKIFDALQSRDVGLVSKCLVWICLLLSQLPKDFKDAETGLPLCPEEFIDRILTQVSILYLADCTPACSIDSIEALVLQYELYIATGRPSRAWKCIRAGIENALLLGLHLRPSLVWDALWIRDRQISLIIGLPYGTLNMDVQATELDTLRKIGLVSGLVSDRDRLRQDTPFSIMTSIVDEMRELKIMIPDERAEADLNSAFPPIGHAIMRLYKHTLNIMIHLPYSQFAGYDKQFEYTRIEVLESAEGAIRAHRDIRSLLDKPLRCDLYDFLAFNAAVILVADLAAKETPRTMEEEERIWIVITEFVNRLRKTGEILENATAEQAADINLGLMGGEISSSHRHSPTPPTMACCTVCKKGEPEVTLKRCAKCSSESYCSRECQKNDWKQHKQVCGKGSSASAQATGGSGSPPKGLDQPIPDPFTRLDKGTYLHNRPEKDVYRLLIDCYRLRVEDVYNLEGEVMEDSLYSGAGDGLAGFEQFLDEMSTLKGLLPSWWTPEKQTECEEFGMNSSEQDLKTATDKADIIERYGDPQFPMQLRMLGEAVYGTAPGGGDGTAMRKMLASMESGGMDGITTMLDVSRSR</sequence>
<keyword evidence="1" id="KW-0479">Metal-binding</keyword>
<keyword evidence="11" id="KW-1185">Reference proteome</keyword>
<feature type="compositionally biased region" description="Basic and acidic residues" evidence="8">
    <location>
        <begin position="106"/>
        <end position="119"/>
    </location>
</feature>
<feature type="region of interest" description="Disordered" evidence="8">
    <location>
        <begin position="584"/>
        <end position="616"/>
    </location>
</feature>
<evidence type="ECO:0000256" key="6">
    <source>
        <dbReference type="ARBA" id="ARBA00023242"/>
    </source>
</evidence>